<comment type="caution">
    <text evidence="13">The sequence shown here is derived from an EMBL/GenBank/DDBJ whole genome shotgun (WGS) entry which is preliminary data.</text>
</comment>
<gene>
    <name evidence="13" type="ORF">DXN05_18805</name>
</gene>
<reference evidence="13 14" key="1">
    <citation type="submission" date="2018-08" db="EMBL/GenBank/DDBJ databases">
        <title>Chitinophagaceae sp. K23C18032701, a novel bacterium isolated from forest soil.</title>
        <authorList>
            <person name="Wang C."/>
        </authorList>
    </citation>
    <scope>NUCLEOTIDE SEQUENCE [LARGE SCALE GENOMIC DNA]</scope>
    <source>
        <strain evidence="13 14">K23C18032701</strain>
    </source>
</reference>
<evidence type="ECO:0000256" key="4">
    <source>
        <dbReference type="ARBA" id="ARBA00022692"/>
    </source>
</evidence>
<keyword evidence="6 8" id="KW-0472">Membrane</keyword>
<protein>
    <submittedName>
        <fullName evidence="13">TonB-dependent receptor</fullName>
    </submittedName>
</protein>
<dbReference type="Pfam" id="PF13715">
    <property type="entry name" value="CarbopepD_reg_2"/>
    <property type="match status" value="1"/>
</dbReference>
<evidence type="ECO:0000313" key="13">
    <source>
        <dbReference type="EMBL" id="RFM26624.1"/>
    </source>
</evidence>
<feature type="chain" id="PRO_5017801691" evidence="10">
    <location>
        <begin position="25"/>
        <end position="1026"/>
    </location>
</feature>
<feature type="domain" description="TonB-dependent receptor plug" evidence="12">
    <location>
        <begin position="117"/>
        <end position="222"/>
    </location>
</feature>
<dbReference type="FunFam" id="2.170.130.10:FF:000008">
    <property type="entry name" value="SusC/RagA family TonB-linked outer membrane protein"/>
    <property type="match status" value="1"/>
</dbReference>
<dbReference type="InterPro" id="IPR037066">
    <property type="entry name" value="Plug_dom_sf"/>
</dbReference>
<keyword evidence="4 8" id="KW-0812">Transmembrane</keyword>
<comment type="subcellular location">
    <subcellularLocation>
        <location evidence="1 8">Cell outer membrane</location>
        <topology evidence="1 8">Multi-pass membrane protein</topology>
    </subcellularLocation>
</comment>
<comment type="similarity">
    <text evidence="8 9">Belongs to the TonB-dependent receptor family.</text>
</comment>
<dbReference type="Proteomes" id="UP000261284">
    <property type="component" value="Unassembled WGS sequence"/>
</dbReference>
<evidence type="ECO:0000256" key="10">
    <source>
        <dbReference type="SAM" id="SignalP"/>
    </source>
</evidence>
<evidence type="ECO:0000256" key="5">
    <source>
        <dbReference type="ARBA" id="ARBA00023077"/>
    </source>
</evidence>
<evidence type="ECO:0000256" key="7">
    <source>
        <dbReference type="ARBA" id="ARBA00023237"/>
    </source>
</evidence>
<evidence type="ECO:0000313" key="14">
    <source>
        <dbReference type="Proteomes" id="UP000261284"/>
    </source>
</evidence>
<dbReference type="NCBIfam" id="TIGR04057">
    <property type="entry name" value="SusC_RagA_signa"/>
    <property type="match status" value="1"/>
</dbReference>
<proteinExistence type="inferred from homology"/>
<dbReference type="SUPFAM" id="SSF49464">
    <property type="entry name" value="Carboxypeptidase regulatory domain-like"/>
    <property type="match status" value="1"/>
</dbReference>
<organism evidence="13 14">
    <name type="scientific">Deminuibacter soli</name>
    <dbReference type="NCBI Taxonomy" id="2291815"/>
    <lineage>
        <taxon>Bacteria</taxon>
        <taxon>Pseudomonadati</taxon>
        <taxon>Bacteroidota</taxon>
        <taxon>Chitinophagia</taxon>
        <taxon>Chitinophagales</taxon>
        <taxon>Chitinophagaceae</taxon>
        <taxon>Deminuibacter</taxon>
    </lineage>
</organism>
<evidence type="ECO:0000256" key="8">
    <source>
        <dbReference type="PROSITE-ProRule" id="PRU01360"/>
    </source>
</evidence>
<keyword evidence="10" id="KW-0732">Signal</keyword>
<dbReference type="InterPro" id="IPR023997">
    <property type="entry name" value="TonB-dep_OMP_SusC/RagA_CS"/>
</dbReference>
<evidence type="ECO:0000256" key="3">
    <source>
        <dbReference type="ARBA" id="ARBA00022452"/>
    </source>
</evidence>
<dbReference type="InterPro" id="IPR008969">
    <property type="entry name" value="CarboxyPept-like_regulatory"/>
</dbReference>
<keyword evidence="2 8" id="KW-0813">Transport</keyword>
<dbReference type="Gene3D" id="2.170.130.10">
    <property type="entry name" value="TonB-dependent receptor, plug domain"/>
    <property type="match status" value="1"/>
</dbReference>
<sequence length="1026" mass="111920">MQRLCVLARLLVCVLFFLPLSLMAQDRTVKGTVLDEKGQPLSGAAILVKGSSRGATTDSAGNFTISVHGSPVLVISYVGMANKEVTVGGDNRINVTMGAEKASLDEVVVVGYGTSRKKDLTGAVASVKSQQLTQVATPDAVQAIQGRVSGVQVVANSGEPGSGSRIRIRGIGSVNGSNPIYVVDGYQTNDISYLAPGDIENMDILKDASASAIYGARGANGVVVVTTKKGRSGPVKFSFDGYTGLQTPRRKLKMTNASQYATLVEEAYSNDGVPVPTSFKQELDDALAGKYGNGTNWQDEVFQNGLMQNYSLGLAGGNDINRFRLSGTYFSQDGIIKNTGLKKYFFNFNDDITVNKWLRGGFNVAFSHADKTYYNGDLYAGILPNALSAEPLAPVRDPLTGNWGRATLSYANNPARVVDEIKGNRGYNSALVANVWAEAKILKGLSFRTQFGATYNNTHNTTYLPQFKIDNVEQRSQSSLYDYRGEETSWLWSNYFTYNQTFGAHNLSVLAGAELQNLNHEELAIIAYNVPADTKLQYITNAQSNTYTINPNGVTFPYFSNGLQSFFGRLNYSYASKYLFTATVRRDASSKFLGNNRSGVFPSFAGSWVVSEEGFMKHNRVISLLKLRAGWGEVGNEQSSNAYPYITGIGGNNNYTFNNTSVPGFAPITYGNSNLKWETSEQSNAGVDIGFLNNKLTVSADYFNRTTNDMILPVPTPVYSGAPAAPLMNTGTMQNKGVEFAISYSGGKAFKYTVGANFTYVSNKITSLGKGSVINGASTGKLGNLSEQQDGLPFPSYLGLKTDGIFHTQAELDAYKNKEGNAIQPNAQVGDVKFVDANGDGTISADDRVVLGNPNPKYQFGFNADFSYKNFDLHMFFQGVQGNKLVNALIYNTRAVSNGSSSWNNFETVRLDRWTPTNTNTNEPRMTVKDPNASLQQFSDRYVENGSYLRMKNIQLGYTLPKKVISNWGLNSLRFYLSVDNLFTITKYQGFDPEVTGYYSDPMFTGIDVGGYPQARTYRVGVNLGF</sequence>
<dbReference type="GO" id="GO:0009279">
    <property type="term" value="C:cell outer membrane"/>
    <property type="evidence" value="ECO:0007669"/>
    <property type="project" value="UniProtKB-SubCell"/>
</dbReference>
<dbReference type="SUPFAM" id="SSF56935">
    <property type="entry name" value="Porins"/>
    <property type="match status" value="1"/>
</dbReference>
<keyword evidence="13" id="KW-0675">Receptor</keyword>
<dbReference type="PROSITE" id="PS52016">
    <property type="entry name" value="TONB_DEPENDENT_REC_3"/>
    <property type="match status" value="1"/>
</dbReference>
<evidence type="ECO:0000256" key="6">
    <source>
        <dbReference type="ARBA" id="ARBA00023136"/>
    </source>
</evidence>
<keyword evidence="7 8" id="KW-0998">Cell outer membrane</keyword>
<dbReference type="EMBL" id="QTJU01000008">
    <property type="protein sequence ID" value="RFM26624.1"/>
    <property type="molecule type" value="Genomic_DNA"/>
</dbReference>
<dbReference type="InterPro" id="IPR000531">
    <property type="entry name" value="Beta-barrel_TonB"/>
</dbReference>
<evidence type="ECO:0000256" key="1">
    <source>
        <dbReference type="ARBA" id="ARBA00004571"/>
    </source>
</evidence>
<dbReference type="InterPro" id="IPR012910">
    <property type="entry name" value="Plug_dom"/>
</dbReference>
<dbReference type="Gene3D" id="2.40.170.20">
    <property type="entry name" value="TonB-dependent receptor, beta-barrel domain"/>
    <property type="match status" value="1"/>
</dbReference>
<dbReference type="Pfam" id="PF07715">
    <property type="entry name" value="Plug"/>
    <property type="match status" value="1"/>
</dbReference>
<dbReference type="InterPro" id="IPR036942">
    <property type="entry name" value="Beta-barrel_TonB_sf"/>
</dbReference>
<feature type="signal peptide" evidence="10">
    <location>
        <begin position="1"/>
        <end position="24"/>
    </location>
</feature>
<dbReference type="Pfam" id="PF00593">
    <property type="entry name" value="TonB_dep_Rec_b-barrel"/>
    <property type="match status" value="1"/>
</dbReference>
<keyword evidence="5 9" id="KW-0798">TonB box</keyword>
<accession>A0A3E1NFN5</accession>
<dbReference type="RefSeq" id="WP_116848828.1">
    <property type="nucleotide sequence ID" value="NZ_QTJU01000008.1"/>
</dbReference>
<dbReference type="InterPro" id="IPR039426">
    <property type="entry name" value="TonB-dep_rcpt-like"/>
</dbReference>
<evidence type="ECO:0000256" key="9">
    <source>
        <dbReference type="RuleBase" id="RU003357"/>
    </source>
</evidence>
<dbReference type="OrthoDB" id="9768177at2"/>
<keyword evidence="14" id="KW-1185">Reference proteome</keyword>
<dbReference type="Gene3D" id="2.60.40.1120">
    <property type="entry name" value="Carboxypeptidase-like, regulatory domain"/>
    <property type="match status" value="1"/>
</dbReference>
<dbReference type="NCBIfam" id="TIGR04056">
    <property type="entry name" value="OMP_RagA_SusC"/>
    <property type="match status" value="1"/>
</dbReference>
<dbReference type="InterPro" id="IPR023996">
    <property type="entry name" value="TonB-dep_OMP_SusC/RagA"/>
</dbReference>
<evidence type="ECO:0000259" key="11">
    <source>
        <dbReference type="Pfam" id="PF00593"/>
    </source>
</evidence>
<evidence type="ECO:0000259" key="12">
    <source>
        <dbReference type="Pfam" id="PF07715"/>
    </source>
</evidence>
<keyword evidence="3 8" id="KW-1134">Transmembrane beta strand</keyword>
<feature type="domain" description="TonB-dependent receptor-like beta-barrel" evidence="11">
    <location>
        <begin position="369"/>
        <end position="982"/>
    </location>
</feature>
<dbReference type="AlphaFoldDB" id="A0A3E1NFN5"/>
<name>A0A3E1NFN5_9BACT</name>
<evidence type="ECO:0000256" key="2">
    <source>
        <dbReference type="ARBA" id="ARBA00022448"/>
    </source>
</evidence>